<keyword evidence="1" id="KW-0472">Membrane</keyword>
<gene>
    <name evidence="2" type="ORF">V6x_30020</name>
</gene>
<dbReference type="Proteomes" id="UP000320722">
    <property type="component" value="Chromosome"/>
</dbReference>
<dbReference type="AlphaFoldDB" id="A0A517WDF7"/>
<reference evidence="2 3" key="1">
    <citation type="submission" date="2019-02" db="EMBL/GenBank/DDBJ databases">
        <title>Deep-cultivation of Planctomycetes and their phenomic and genomic characterization uncovers novel biology.</title>
        <authorList>
            <person name="Wiegand S."/>
            <person name="Jogler M."/>
            <person name="Boedeker C."/>
            <person name="Pinto D."/>
            <person name="Vollmers J."/>
            <person name="Rivas-Marin E."/>
            <person name="Kohn T."/>
            <person name="Peeters S.H."/>
            <person name="Heuer A."/>
            <person name="Rast P."/>
            <person name="Oberbeckmann S."/>
            <person name="Bunk B."/>
            <person name="Jeske O."/>
            <person name="Meyerdierks A."/>
            <person name="Storesund J.E."/>
            <person name="Kallscheuer N."/>
            <person name="Luecker S."/>
            <person name="Lage O.M."/>
            <person name="Pohl T."/>
            <person name="Merkel B.J."/>
            <person name="Hornburger P."/>
            <person name="Mueller R.-W."/>
            <person name="Bruemmer F."/>
            <person name="Labrenz M."/>
            <person name="Spormann A.M."/>
            <person name="Op den Camp H."/>
            <person name="Overmann J."/>
            <person name="Amann R."/>
            <person name="Jetten M.S.M."/>
            <person name="Mascher T."/>
            <person name="Medema M.H."/>
            <person name="Devos D.P."/>
            <person name="Kaster A.-K."/>
            <person name="Ovreas L."/>
            <person name="Rohde M."/>
            <person name="Galperin M.Y."/>
            <person name="Jogler C."/>
        </authorList>
    </citation>
    <scope>NUCLEOTIDE SEQUENCE [LARGE SCALE GENOMIC DNA]</scope>
    <source>
        <strain evidence="2 3">V6</strain>
    </source>
</reference>
<protein>
    <submittedName>
        <fullName evidence="2">Uncharacterized protein</fullName>
    </submittedName>
</protein>
<dbReference type="RefSeq" id="WP_145041004.1">
    <property type="nucleotide sequence ID" value="NZ_CP036347.1"/>
</dbReference>
<evidence type="ECO:0000313" key="3">
    <source>
        <dbReference type="Proteomes" id="UP000320722"/>
    </source>
</evidence>
<accession>A0A517WDF7</accession>
<dbReference type="EMBL" id="CP036347">
    <property type="protein sequence ID" value="QDU03290.1"/>
    <property type="molecule type" value="Genomic_DNA"/>
</dbReference>
<evidence type="ECO:0000313" key="2">
    <source>
        <dbReference type="EMBL" id="QDU03290.1"/>
    </source>
</evidence>
<evidence type="ECO:0000256" key="1">
    <source>
        <dbReference type="SAM" id="Phobius"/>
    </source>
</evidence>
<keyword evidence="1" id="KW-0812">Transmembrane</keyword>
<keyword evidence="1" id="KW-1133">Transmembrane helix</keyword>
<feature type="transmembrane region" description="Helical" evidence="1">
    <location>
        <begin position="15"/>
        <end position="39"/>
    </location>
</feature>
<proteinExistence type="predicted"/>
<sequence length="193" mass="22156">MVVSFLQAAEVIESLYNAVTIIVFSVLAFFALLVIGLMLKITWNQRQFQQRLKQRGGRRPLHEIVTELDGKTYSLVSLWDESITVMKAPEIWIYPQDVGERWEPKRHASDPKRTAASLKRTIKLFRETWGERPAWILNCDEGLLNSLCPGDGLFIKSLDLIEERIGYPAARKLDYGGVNMNLGEWSDEETEIE</sequence>
<organism evidence="2 3">
    <name type="scientific">Gimesia chilikensis</name>
    <dbReference type="NCBI Taxonomy" id="2605989"/>
    <lineage>
        <taxon>Bacteria</taxon>
        <taxon>Pseudomonadati</taxon>
        <taxon>Planctomycetota</taxon>
        <taxon>Planctomycetia</taxon>
        <taxon>Planctomycetales</taxon>
        <taxon>Planctomycetaceae</taxon>
        <taxon>Gimesia</taxon>
    </lineage>
</organism>
<name>A0A517WDF7_9PLAN</name>